<dbReference type="Pfam" id="PF00628">
    <property type="entry name" value="PHD"/>
    <property type="match status" value="2"/>
</dbReference>
<dbReference type="GO" id="GO:0008270">
    <property type="term" value="F:zinc ion binding"/>
    <property type="evidence" value="ECO:0007669"/>
    <property type="project" value="UniProtKB-KW"/>
</dbReference>
<dbReference type="Gene3D" id="6.10.20.60">
    <property type="entry name" value="PHD finger protein 12"/>
    <property type="match status" value="1"/>
</dbReference>
<dbReference type="AlphaFoldDB" id="A0A443SQY8"/>
<dbReference type="EMBL" id="NCKV01000709">
    <property type="protein sequence ID" value="RWS29938.1"/>
    <property type="molecule type" value="Genomic_DNA"/>
</dbReference>
<dbReference type="VEuPathDB" id="VectorBase:LDEU002103"/>
<dbReference type="PANTHER" id="PTHR46309">
    <property type="entry name" value="PHD FINGER PROTEIN 12"/>
    <property type="match status" value="1"/>
</dbReference>
<evidence type="ECO:0000259" key="5">
    <source>
        <dbReference type="PROSITE" id="PS50006"/>
    </source>
</evidence>
<keyword evidence="1" id="KW-0479">Metal-binding</keyword>
<evidence type="ECO:0000256" key="1">
    <source>
        <dbReference type="ARBA" id="ARBA00022723"/>
    </source>
</evidence>
<accession>A0A443SQY8</accession>
<dbReference type="SUPFAM" id="SSF57903">
    <property type="entry name" value="FYVE/PHD zinc finger"/>
    <property type="match status" value="2"/>
</dbReference>
<dbReference type="Proteomes" id="UP000288716">
    <property type="component" value="Unassembled WGS sequence"/>
</dbReference>
<sequence>MTSVEYDLDVSGGLMPQIEALIAPPSSEDCRRFKGKKYKKNDVRLKSVSSFSRHSSYRSVSGRTTNHEYCDYCKEGGDLLCCDKCPAAFHLSCNDPPLNEDDVPTGDWLCKRCKILDELESVGVRNEKSDEVISNCESPIDVVRENCKVEETENPDGEEEAKMLVDVLSEELPCSQSDGGLKPGTVNETDINSTNNPLSVLIKAAKMMNPKQFQLPVEYSAALRFPGTSKKINIHGNSKAKKQSHELDNGLVPLPAKTCFQCRRSCRKAPLIQCDYCPLLFHADCLDPPLTVLPTTRWMCPNHVEHVLDQKLLTSPCFSERIKLWNNYSGNISQNDVTLQFLKRVHRKSPPFRCKLQRSSFIFVNVPESLREMYKNPSPLNLTERVVECGDNEISSCFPNGYQGLTKAIQKEEEEWLTNVISLQNSFAEVLAQKIVSEKKSIEVSHLLSSEANDSSMNDKTENGLNSSFEGQSKNSNVIVNGVHNESYIQEKKKVDIRKSARNECDIKFEVNGTVEEQSAENEVLSSLLSACDNDNATLAELKKLDTRIIQLLALQRLQQLGNKTNNNYSSTSNIFSSATQSCTNQSQPTVKRIYLGDIKARAVLCPVFMRSNNFTPTNKFHASGPAVAMSYRTLTIGVSANNDVELSKYGHCNYVSANHACIFYDEDAKRYELINYSEHGTTVDNVLFSCDFSEKVFNSHRSSTDSTLVSCIKDVLKNSKKRKLLSNKDFGFEKSKRTQDAKSDFKCIKLTDVSGGKSGSGVCKRNEYVNNSRNVERVSVQVQSHISTVTSKESLNWKPCGCKVSCSTLIGGSGAGWEGPAVLHHGSHIKLGCLQFVFSITNYGLPNSSTAQHLC</sequence>
<keyword evidence="8" id="KW-1185">Reference proteome</keyword>
<proteinExistence type="predicted"/>
<dbReference type="InterPro" id="IPR008984">
    <property type="entry name" value="SMAD_FHA_dom_sf"/>
</dbReference>
<dbReference type="PROSITE" id="PS50006">
    <property type="entry name" value="FHA_DOMAIN"/>
    <property type="match status" value="1"/>
</dbReference>
<feature type="domain" description="PHD-type" evidence="6">
    <location>
        <begin position="67"/>
        <end position="116"/>
    </location>
</feature>
<feature type="domain" description="FHA" evidence="5">
    <location>
        <begin position="635"/>
        <end position="689"/>
    </location>
</feature>
<evidence type="ECO:0000256" key="4">
    <source>
        <dbReference type="PROSITE-ProRule" id="PRU00146"/>
    </source>
</evidence>
<evidence type="ECO:0000259" key="6">
    <source>
        <dbReference type="PROSITE" id="PS50016"/>
    </source>
</evidence>
<evidence type="ECO:0000313" key="7">
    <source>
        <dbReference type="EMBL" id="RWS29938.1"/>
    </source>
</evidence>
<dbReference type="CDD" id="cd15533">
    <property type="entry name" value="PHD1_PHF12"/>
    <property type="match status" value="1"/>
</dbReference>
<dbReference type="InterPro" id="IPR031966">
    <property type="entry name" value="PHF12_MRG-bd"/>
</dbReference>
<comment type="caution">
    <text evidence="7">The sequence shown here is derived from an EMBL/GenBank/DDBJ whole genome shotgun (WGS) entry which is preliminary data.</text>
</comment>
<dbReference type="PROSITE" id="PS01359">
    <property type="entry name" value="ZF_PHD_1"/>
    <property type="match status" value="1"/>
</dbReference>
<dbReference type="GO" id="GO:0070822">
    <property type="term" value="C:Sin3-type complex"/>
    <property type="evidence" value="ECO:0007669"/>
    <property type="project" value="TreeGrafter"/>
</dbReference>
<dbReference type="InterPro" id="IPR011011">
    <property type="entry name" value="Znf_FYVE_PHD"/>
</dbReference>
<keyword evidence="2 4" id="KW-0863">Zinc-finger</keyword>
<dbReference type="OrthoDB" id="1919692at2759"/>
<gene>
    <name evidence="7" type="ORF">B4U80_06651</name>
</gene>
<dbReference type="PROSITE" id="PS50016">
    <property type="entry name" value="ZF_PHD_2"/>
    <property type="match status" value="1"/>
</dbReference>
<evidence type="ECO:0000313" key="8">
    <source>
        <dbReference type="Proteomes" id="UP000288716"/>
    </source>
</evidence>
<dbReference type="InterPro" id="IPR038098">
    <property type="entry name" value="PHF12_MRG-bd_sf"/>
</dbReference>
<dbReference type="Gene3D" id="3.30.40.10">
    <property type="entry name" value="Zinc/RING finger domain, C3HC4 (zinc finger)"/>
    <property type="match status" value="2"/>
</dbReference>
<dbReference type="Pfam" id="PF00498">
    <property type="entry name" value="FHA"/>
    <property type="match status" value="1"/>
</dbReference>
<dbReference type="Gene3D" id="2.60.200.20">
    <property type="match status" value="1"/>
</dbReference>
<dbReference type="PANTHER" id="PTHR46309:SF1">
    <property type="entry name" value="PHD FINGER PROTEIN 12"/>
    <property type="match status" value="1"/>
</dbReference>
<organism evidence="7 8">
    <name type="scientific">Leptotrombidium deliense</name>
    <dbReference type="NCBI Taxonomy" id="299467"/>
    <lineage>
        <taxon>Eukaryota</taxon>
        <taxon>Metazoa</taxon>
        <taxon>Ecdysozoa</taxon>
        <taxon>Arthropoda</taxon>
        <taxon>Chelicerata</taxon>
        <taxon>Arachnida</taxon>
        <taxon>Acari</taxon>
        <taxon>Acariformes</taxon>
        <taxon>Trombidiformes</taxon>
        <taxon>Prostigmata</taxon>
        <taxon>Anystina</taxon>
        <taxon>Parasitengona</taxon>
        <taxon>Trombiculoidea</taxon>
        <taxon>Trombiculidae</taxon>
        <taxon>Leptotrombidium</taxon>
    </lineage>
</organism>
<dbReference type="InterPro" id="IPR042163">
    <property type="entry name" value="PHF12"/>
</dbReference>
<evidence type="ECO:0000256" key="3">
    <source>
        <dbReference type="ARBA" id="ARBA00022833"/>
    </source>
</evidence>
<protein>
    <submittedName>
        <fullName evidence="7">Uncharacterized protein</fullName>
    </submittedName>
</protein>
<dbReference type="GO" id="GO:0000122">
    <property type="term" value="P:negative regulation of transcription by RNA polymerase II"/>
    <property type="evidence" value="ECO:0007669"/>
    <property type="project" value="TreeGrafter"/>
</dbReference>
<dbReference type="CDD" id="cd22703">
    <property type="entry name" value="FHA_PHF12"/>
    <property type="match status" value="1"/>
</dbReference>
<reference evidence="7 8" key="1">
    <citation type="journal article" date="2018" name="Gigascience">
        <title>Genomes of trombidid mites reveal novel predicted allergens and laterally-transferred genes associated with secondary metabolism.</title>
        <authorList>
            <person name="Dong X."/>
            <person name="Chaisiri K."/>
            <person name="Xia D."/>
            <person name="Armstrong S.D."/>
            <person name="Fang Y."/>
            <person name="Donnelly M.J."/>
            <person name="Kadowaki T."/>
            <person name="McGarry J.W."/>
            <person name="Darby A.C."/>
            <person name="Makepeace B.L."/>
        </authorList>
    </citation>
    <scope>NUCLEOTIDE SEQUENCE [LARGE SCALE GENOMIC DNA]</scope>
    <source>
        <strain evidence="7">UoL-UT</strain>
    </source>
</reference>
<name>A0A443SQY8_9ACAR</name>
<dbReference type="InterPro" id="IPR013083">
    <property type="entry name" value="Znf_RING/FYVE/PHD"/>
</dbReference>
<dbReference type="SUPFAM" id="SSF49879">
    <property type="entry name" value="SMAD/FHA domain"/>
    <property type="match status" value="1"/>
</dbReference>
<dbReference type="InterPro" id="IPR019786">
    <property type="entry name" value="Zinc_finger_PHD-type_CS"/>
</dbReference>
<dbReference type="InterPro" id="IPR000253">
    <property type="entry name" value="FHA_dom"/>
</dbReference>
<dbReference type="InterPro" id="IPR019787">
    <property type="entry name" value="Znf_PHD-finger"/>
</dbReference>
<dbReference type="Pfam" id="PF16737">
    <property type="entry name" value="PHF12_MRG_bd"/>
    <property type="match status" value="1"/>
</dbReference>
<dbReference type="InterPro" id="IPR001965">
    <property type="entry name" value="Znf_PHD"/>
</dbReference>
<dbReference type="CDD" id="cd15534">
    <property type="entry name" value="PHD2_PHF12_Rco1"/>
    <property type="match status" value="1"/>
</dbReference>
<keyword evidence="3" id="KW-0862">Zinc</keyword>
<evidence type="ECO:0000256" key="2">
    <source>
        <dbReference type="ARBA" id="ARBA00022771"/>
    </source>
</evidence>
<dbReference type="FunFam" id="3.30.40.10:FF:000154">
    <property type="entry name" value="PHD finger protein 12"/>
    <property type="match status" value="1"/>
</dbReference>
<dbReference type="GO" id="GO:0003714">
    <property type="term" value="F:transcription corepressor activity"/>
    <property type="evidence" value="ECO:0007669"/>
    <property type="project" value="InterPro"/>
</dbReference>
<dbReference type="STRING" id="299467.A0A443SQY8"/>
<dbReference type="SMART" id="SM00249">
    <property type="entry name" value="PHD"/>
    <property type="match status" value="2"/>
</dbReference>